<feature type="compositionally biased region" description="Polar residues" evidence="1">
    <location>
        <begin position="131"/>
        <end position="151"/>
    </location>
</feature>
<comment type="caution">
    <text evidence="2">The sequence shown here is derived from an EMBL/GenBank/DDBJ whole genome shotgun (WGS) entry which is preliminary data.</text>
</comment>
<gene>
    <name evidence="2" type="ORF">FFLO_06740</name>
</gene>
<reference evidence="2" key="1">
    <citation type="submission" date="2020-04" db="EMBL/GenBank/DDBJ databases">
        <title>Analysis of mating type loci in Filobasidium floriforme.</title>
        <authorList>
            <person name="Nowrousian M."/>
        </authorList>
    </citation>
    <scope>NUCLEOTIDE SEQUENCE</scope>
    <source>
        <strain evidence="2">CBS 6242</strain>
    </source>
</reference>
<keyword evidence="3" id="KW-1185">Reference proteome</keyword>
<sequence>MRIRYPIHLANVHSYQDLMAIICPTGRHYANLPPNSQEALAWVRNVLAILRYTPIGDTGRYHVVLSSNRNIAVFCSSALHEVQEVPKRSRRRSNRIPSPDSSSDDESSSRPLNKRPRTRRYITPEEDQLDESSNTDSGERVLTSSRATSSSEPEHTGVDLPPSTTSMSSSTAAVEEDIDELSTGSGSPPPRSPSPRVKRSGSPPRSSSPCGQQRVQVRSSVPLFVGKATAAHVGESSNEVVTGGSEVVPGGSKVIPGDVPVVPEVPQAVPGACPSLTETAVPISTPEQERRSAIPVPPPVSASYLAELLARGEPTSNQTADERVSTTRGAGSSTRLLTGQGDNAAESHPSSSTSTLQPTLSLRSALHTYTKLRIEDLAPGMIDSDDLDRQMIKLSGMLDGCDGLDRRRRQELESHMHEWLVATFRRCNQAQAQR</sequence>
<protein>
    <submittedName>
        <fullName evidence="2">Uncharacterized protein</fullName>
    </submittedName>
</protein>
<proteinExistence type="predicted"/>
<evidence type="ECO:0000256" key="1">
    <source>
        <dbReference type="SAM" id="MobiDB-lite"/>
    </source>
</evidence>
<feature type="region of interest" description="Disordered" evidence="1">
    <location>
        <begin position="312"/>
        <end position="359"/>
    </location>
</feature>
<feature type="compositionally biased region" description="Polar residues" evidence="1">
    <location>
        <begin position="326"/>
        <end position="341"/>
    </location>
</feature>
<organism evidence="2 3">
    <name type="scientific">Filobasidium floriforme</name>
    <dbReference type="NCBI Taxonomy" id="5210"/>
    <lineage>
        <taxon>Eukaryota</taxon>
        <taxon>Fungi</taxon>
        <taxon>Dikarya</taxon>
        <taxon>Basidiomycota</taxon>
        <taxon>Agaricomycotina</taxon>
        <taxon>Tremellomycetes</taxon>
        <taxon>Filobasidiales</taxon>
        <taxon>Filobasidiaceae</taxon>
        <taxon>Filobasidium</taxon>
    </lineage>
</organism>
<dbReference type="EMBL" id="JABELV010000252">
    <property type="protein sequence ID" value="KAG7527631.1"/>
    <property type="molecule type" value="Genomic_DNA"/>
</dbReference>
<dbReference type="Proteomes" id="UP000812966">
    <property type="component" value="Unassembled WGS sequence"/>
</dbReference>
<accession>A0A8K0NLU5</accession>
<feature type="compositionally biased region" description="Low complexity" evidence="1">
    <location>
        <begin position="347"/>
        <end position="359"/>
    </location>
</feature>
<feature type="region of interest" description="Disordered" evidence="1">
    <location>
        <begin position="83"/>
        <end position="216"/>
    </location>
</feature>
<evidence type="ECO:0000313" key="3">
    <source>
        <dbReference type="Proteomes" id="UP000812966"/>
    </source>
</evidence>
<name>A0A8K0NLU5_9TREE</name>
<evidence type="ECO:0000313" key="2">
    <source>
        <dbReference type="EMBL" id="KAG7527631.1"/>
    </source>
</evidence>
<dbReference type="AlphaFoldDB" id="A0A8K0NLU5"/>
<feature type="compositionally biased region" description="Low complexity" evidence="1">
    <location>
        <begin position="200"/>
        <end position="211"/>
    </location>
</feature>